<accession>A0AAU8PLA0</accession>
<reference evidence="2 3" key="1">
    <citation type="journal article" date="2013" name="J. Biotechnol.">
        <title>Genome sequence of Corynebacterium pseudotuberculosis biovar equi strain 258 and prediction of antigenic targets to improve biotechnological vaccine production.</title>
        <authorList>
            <person name="Soares S.C."/>
            <person name="Trost E."/>
            <person name="Ramos R.T."/>
            <person name="Carneiro A.R."/>
            <person name="Santos A.R."/>
            <person name="Pinto A.C."/>
            <person name="Barbosa E."/>
            <person name="Aburjaile F."/>
            <person name="Ali A."/>
            <person name="Diniz C.A."/>
            <person name="Hassan S.S."/>
            <person name="Fiaux K."/>
            <person name="Guimaraes L.C."/>
            <person name="Bakhtiar S.M."/>
            <person name="Pereira U."/>
            <person name="Almeida S.S."/>
            <person name="Abreu V.A."/>
            <person name="Rocha F.S."/>
            <person name="Dorella F.A."/>
            <person name="Miyoshi A."/>
            <person name="Silva A."/>
            <person name="Azevedo V."/>
            <person name="Tauch A."/>
        </authorList>
    </citation>
    <scope>NUCLEOTIDE SEQUENCE [LARGE SCALE GENOMIC DNA]</scope>
    <source>
        <strain evidence="2 3">258</strain>
    </source>
</reference>
<proteinExistence type="predicted"/>
<dbReference type="Proteomes" id="UP000006465">
    <property type="component" value="Chromosome"/>
</dbReference>
<name>A0AAU8PLA0_CORPS</name>
<sequence length="139" mass="15403">MNRNFLAVLFVVASLVILGVFMVWLVKNDLLEQALKNQESPVTIHVHDTFGDEWQYIAAVCPGDTRESAENRLELSSLDTPKDGPEPGDNYLVLLDGKGEYESKKYHRDAIDLCNGKIAPSAQVTFARKGSGWELSAAH</sequence>
<keyword evidence="1" id="KW-1133">Transmembrane helix</keyword>
<dbReference type="AlphaFoldDB" id="A0AAU8PLA0"/>
<gene>
    <name evidence="2" type="ORF">CP258_04235</name>
</gene>
<keyword evidence="1" id="KW-0812">Transmembrane</keyword>
<protein>
    <recommendedName>
        <fullName evidence="4">Secreted protein</fullName>
    </recommendedName>
</protein>
<evidence type="ECO:0000313" key="2">
    <source>
        <dbReference type="EMBL" id="AFK16454.1"/>
    </source>
</evidence>
<keyword evidence="1" id="KW-0472">Membrane</keyword>
<dbReference type="EMBL" id="CP003540">
    <property type="protein sequence ID" value="AFK16454.1"/>
    <property type="molecule type" value="Genomic_DNA"/>
</dbReference>
<dbReference type="KEGG" id="coe:CP258_04235"/>
<dbReference type="RefSeq" id="WP_013241668.1">
    <property type="nucleotide sequence ID" value="NC_017945.3"/>
</dbReference>
<evidence type="ECO:0000313" key="3">
    <source>
        <dbReference type="Proteomes" id="UP000006465"/>
    </source>
</evidence>
<organism evidence="2 3">
    <name type="scientific">Corynebacterium pseudotuberculosis 258</name>
    <dbReference type="NCBI Taxonomy" id="1168865"/>
    <lineage>
        <taxon>Bacteria</taxon>
        <taxon>Bacillati</taxon>
        <taxon>Actinomycetota</taxon>
        <taxon>Actinomycetes</taxon>
        <taxon>Mycobacteriales</taxon>
        <taxon>Corynebacteriaceae</taxon>
        <taxon>Corynebacterium</taxon>
    </lineage>
</organism>
<evidence type="ECO:0000256" key="1">
    <source>
        <dbReference type="SAM" id="Phobius"/>
    </source>
</evidence>
<feature type="transmembrane region" description="Helical" evidence="1">
    <location>
        <begin position="6"/>
        <end position="26"/>
    </location>
</feature>
<evidence type="ECO:0008006" key="4">
    <source>
        <dbReference type="Google" id="ProtNLM"/>
    </source>
</evidence>